<dbReference type="GO" id="GO:0005789">
    <property type="term" value="C:endoplasmic reticulum membrane"/>
    <property type="evidence" value="ECO:0007669"/>
    <property type="project" value="UniProtKB-SubCell"/>
</dbReference>
<comment type="cofactor">
    <cofactor evidence="1">
        <name>heme</name>
        <dbReference type="ChEBI" id="CHEBI:30413"/>
    </cofactor>
</comment>
<evidence type="ECO:0000256" key="9">
    <source>
        <dbReference type="ARBA" id="ARBA00022848"/>
    </source>
</evidence>
<comment type="function">
    <text evidence="2">May be involved in the metabolism of insect hormones and in the breakdown of synthetic insecticides.</text>
</comment>
<comment type="subcellular location">
    <subcellularLocation>
        <location evidence="4">Endoplasmic reticulum membrane</location>
        <topology evidence="4">Peripheral membrane protein</topology>
    </subcellularLocation>
    <subcellularLocation>
        <location evidence="3">Microsome membrane</location>
        <topology evidence="3">Peripheral membrane protein</topology>
    </subcellularLocation>
</comment>
<evidence type="ECO:0000256" key="13">
    <source>
        <dbReference type="ARBA" id="ARBA00023136"/>
    </source>
</evidence>
<proteinExistence type="inferred from homology"/>
<evidence type="ECO:0000256" key="8">
    <source>
        <dbReference type="ARBA" id="ARBA00022824"/>
    </source>
</evidence>
<dbReference type="GO" id="GO:0016705">
    <property type="term" value="F:oxidoreductase activity, acting on paired donors, with incorporation or reduction of molecular oxygen"/>
    <property type="evidence" value="ECO:0007669"/>
    <property type="project" value="InterPro"/>
</dbReference>
<organism evidence="14 15">
    <name type="scientific">Mythimna separata</name>
    <name type="common">Oriental armyworm</name>
    <name type="synonym">Pseudaletia separata</name>
    <dbReference type="NCBI Taxonomy" id="271217"/>
    <lineage>
        <taxon>Eukaryota</taxon>
        <taxon>Metazoa</taxon>
        <taxon>Ecdysozoa</taxon>
        <taxon>Arthropoda</taxon>
        <taxon>Hexapoda</taxon>
        <taxon>Insecta</taxon>
        <taxon>Pterygota</taxon>
        <taxon>Neoptera</taxon>
        <taxon>Endopterygota</taxon>
        <taxon>Lepidoptera</taxon>
        <taxon>Glossata</taxon>
        <taxon>Ditrysia</taxon>
        <taxon>Noctuoidea</taxon>
        <taxon>Noctuidae</taxon>
        <taxon>Noctuinae</taxon>
        <taxon>Hadenini</taxon>
        <taxon>Mythimna</taxon>
    </lineage>
</organism>
<dbReference type="Gene3D" id="1.10.630.10">
    <property type="entry name" value="Cytochrome P450"/>
    <property type="match status" value="1"/>
</dbReference>
<dbReference type="PRINTS" id="PR00385">
    <property type="entry name" value="P450"/>
</dbReference>
<dbReference type="EMBL" id="JARGEI010000018">
    <property type="protein sequence ID" value="KAJ8715360.1"/>
    <property type="molecule type" value="Genomic_DNA"/>
</dbReference>
<evidence type="ECO:0000256" key="4">
    <source>
        <dbReference type="ARBA" id="ARBA00004406"/>
    </source>
</evidence>
<keyword evidence="9" id="KW-0492">Microsome</keyword>
<keyword evidence="12" id="KW-0503">Monooxygenase</keyword>
<keyword evidence="6" id="KW-0349">Heme</keyword>
<dbReference type="PANTHER" id="PTHR24291">
    <property type="entry name" value="CYTOCHROME P450 FAMILY 4"/>
    <property type="match status" value="1"/>
</dbReference>
<evidence type="ECO:0000256" key="2">
    <source>
        <dbReference type="ARBA" id="ARBA00003690"/>
    </source>
</evidence>
<dbReference type="AlphaFoldDB" id="A0AAD7YGE1"/>
<evidence type="ECO:0000256" key="10">
    <source>
        <dbReference type="ARBA" id="ARBA00023002"/>
    </source>
</evidence>
<dbReference type="Proteomes" id="UP001231518">
    <property type="component" value="Chromosome 24"/>
</dbReference>
<evidence type="ECO:0000256" key="12">
    <source>
        <dbReference type="ARBA" id="ARBA00023033"/>
    </source>
</evidence>
<dbReference type="PANTHER" id="PTHR24291:SF189">
    <property type="entry name" value="CYTOCHROME P450 4C3-RELATED"/>
    <property type="match status" value="1"/>
</dbReference>
<evidence type="ECO:0000313" key="15">
    <source>
        <dbReference type="Proteomes" id="UP001231518"/>
    </source>
</evidence>
<accession>A0AAD7YGE1</accession>
<evidence type="ECO:0000256" key="11">
    <source>
        <dbReference type="ARBA" id="ARBA00023004"/>
    </source>
</evidence>
<dbReference type="PRINTS" id="PR00463">
    <property type="entry name" value="EP450I"/>
</dbReference>
<dbReference type="GO" id="GO:0020037">
    <property type="term" value="F:heme binding"/>
    <property type="evidence" value="ECO:0007669"/>
    <property type="project" value="InterPro"/>
</dbReference>
<comment type="similarity">
    <text evidence="5">Belongs to the cytochrome P450 family.</text>
</comment>
<keyword evidence="10" id="KW-0560">Oxidoreductase</keyword>
<evidence type="ECO:0000256" key="7">
    <source>
        <dbReference type="ARBA" id="ARBA00022723"/>
    </source>
</evidence>
<dbReference type="InterPro" id="IPR050196">
    <property type="entry name" value="Cytochrome_P450_Monoox"/>
</dbReference>
<evidence type="ECO:0000256" key="3">
    <source>
        <dbReference type="ARBA" id="ARBA00004174"/>
    </source>
</evidence>
<protein>
    <recommendedName>
        <fullName evidence="16">Cytochrome P450</fullName>
    </recommendedName>
</protein>
<name>A0AAD7YGE1_MYTSE</name>
<keyword evidence="7" id="KW-0479">Metal-binding</keyword>
<sequence length="411" mass="47371">MVEISRAFHYPRLCPDNCRLLDMRMSYLNTSQELLKFLADDCAKQGGVTYFLFGRELSYLIVDPQDALTAANACLIKHYGYDLGKSWMGDGLLISSGDIWKRHRKLLNPAFTLPVIYGFLDVFNNQAKKLASAMEPQVGKGFFDHFPYMKHNALETLCVGTFGINAIDDDNFLQKYMNSVNEMVNIGITRVVKFWLQNDFIYGLSKLKKKEIEVLKNLHAMTNTVLQKKKAAIKNEVLTNKTEFKTTDTKYKPFLDLLLELSKNGDLTDREVREELDTIIAAGYETTSNQLTYTLLLLGAHPEVQEKLCKELFEVLGSERDVEKEDVNKLVYTNAVLMESLRMFPSVPITLKYVDKDVKLSRTYAMITMKVVLAHFLRRYQIQGDISKLKMQYEFVMRPISGHEIRIKRRM</sequence>
<keyword evidence="13" id="KW-0472">Membrane</keyword>
<dbReference type="InterPro" id="IPR001128">
    <property type="entry name" value="Cyt_P450"/>
</dbReference>
<keyword evidence="8" id="KW-0256">Endoplasmic reticulum</keyword>
<gene>
    <name evidence="14" type="ORF">PYW07_009842</name>
</gene>
<dbReference type="GO" id="GO:0004497">
    <property type="term" value="F:monooxygenase activity"/>
    <property type="evidence" value="ECO:0007669"/>
    <property type="project" value="UniProtKB-KW"/>
</dbReference>
<keyword evidence="11" id="KW-0408">Iron</keyword>
<dbReference type="InterPro" id="IPR002401">
    <property type="entry name" value="Cyt_P450_E_grp-I"/>
</dbReference>
<evidence type="ECO:0000256" key="1">
    <source>
        <dbReference type="ARBA" id="ARBA00001971"/>
    </source>
</evidence>
<dbReference type="Pfam" id="PF00067">
    <property type="entry name" value="p450"/>
    <property type="match status" value="1"/>
</dbReference>
<dbReference type="InterPro" id="IPR036396">
    <property type="entry name" value="Cyt_P450_sf"/>
</dbReference>
<evidence type="ECO:0000313" key="14">
    <source>
        <dbReference type="EMBL" id="KAJ8715360.1"/>
    </source>
</evidence>
<comment type="caution">
    <text evidence="14">The sequence shown here is derived from an EMBL/GenBank/DDBJ whole genome shotgun (WGS) entry which is preliminary data.</text>
</comment>
<reference evidence="14" key="1">
    <citation type="submission" date="2023-03" db="EMBL/GenBank/DDBJ databases">
        <title>Chromosome-level genomes of two armyworms, Mythimna separata and Mythimna loreyi, provide insights into the biosynthesis and reception of sex pheromones.</title>
        <authorList>
            <person name="Zhao H."/>
        </authorList>
    </citation>
    <scope>NUCLEOTIDE SEQUENCE</scope>
    <source>
        <strain evidence="14">BeijingLab</strain>
        <tissue evidence="14">Pupa</tissue>
    </source>
</reference>
<dbReference type="GO" id="GO:0005506">
    <property type="term" value="F:iron ion binding"/>
    <property type="evidence" value="ECO:0007669"/>
    <property type="project" value="InterPro"/>
</dbReference>
<evidence type="ECO:0000256" key="6">
    <source>
        <dbReference type="ARBA" id="ARBA00022617"/>
    </source>
</evidence>
<keyword evidence="15" id="KW-1185">Reference proteome</keyword>
<evidence type="ECO:0000256" key="5">
    <source>
        <dbReference type="ARBA" id="ARBA00010617"/>
    </source>
</evidence>
<evidence type="ECO:0008006" key="16">
    <source>
        <dbReference type="Google" id="ProtNLM"/>
    </source>
</evidence>
<dbReference type="SUPFAM" id="SSF48264">
    <property type="entry name" value="Cytochrome P450"/>
    <property type="match status" value="1"/>
</dbReference>